<evidence type="ECO:0000259" key="2">
    <source>
        <dbReference type="PROSITE" id="PS50937"/>
    </source>
</evidence>
<dbReference type="EMBL" id="JACOOL010000001">
    <property type="protein sequence ID" value="MBC5635451.1"/>
    <property type="molecule type" value="Genomic_DNA"/>
</dbReference>
<dbReference type="Proteomes" id="UP000637359">
    <property type="component" value="Unassembled WGS sequence"/>
</dbReference>
<dbReference type="PROSITE" id="PS50937">
    <property type="entry name" value="HTH_MERR_2"/>
    <property type="match status" value="1"/>
</dbReference>
<dbReference type="Gene3D" id="1.10.1660.10">
    <property type="match status" value="1"/>
</dbReference>
<accession>A0A923RFH6</accession>
<gene>
    <name evidence="3" type="ORF">H8S33_01310</name>
</gene>
<dbReference type="CDD" id="cd00592">
    <property type="entry name" value="HTH_MerR-like"/>
    <property type="match status" value="1"/>
</dbReference>
<dbReference type="SMART" id="SM00422">
    <property type="entry name" value="HTH_MERR"/>
    <property type="match status" value="1"/>
</dbReference>
<evidence type="ECO:0000313" key="4">
    <source>
        <dbReference type="Proteomes" id="UP000637359"/>
    </source>
</evidence>
<dbReference type="Gene3D" id="3.20.80.10">
    <property type="entry name" value="Regulatory factor, effector binding domain"/>
    <property type="match status" value="1"/>
</dbReference>
<dbReference type="AlphaFoldDB" id="A0A923RFH6"/>
<keyword evidence="4" id="KW-1185">Reference proteome</keyword>
<keyword evidence="1" id="KW-0238">DNA-binding</keyword>
<organism evidence="3 4">
    <name type="scientific">Ornithinibacillus hominis</name>
    <dbReference type="NCBI Taxonomy" id="2763055"/>
    <lineage>
        <taxon>Bacteria</taxon>
        <taxon>Bacillati</taxon>
        <taxon>Bacillota</taxon>
        <taxon>Bacilli</taxon>
        <taxon>Bacillales</taxon>
        <taxon>Bacillaceae</taxon>
        <taxon>Ornithinibacillus</taxon>
    </lineage>
</organism>
<dbReference type="Pfam" id="PF13411">
    <property type="entry name" value="MerR_1"/>
    <property type="match status" value="1"/>
</dbReference>
<protein>
    <submittedName>
        <fullName evidence="3">MerR family transcriptional regulator</fullName>
    </submittedName>
</protein>
<dbReference type="RefSeq" id="WP_186868155.1">
    <property type="nucleotide sequence ID" value="NZ_JACOOL010000001.1"/>
</dbReference>
<dbReference type="InterPro" id="IPR047057">
    <property type="entry name" value="MerR_fam"/>
</dbReference>
<dbReference type="GO" id="GO:0003677">
    <property type="term" value="F:DNA binding"/>
    <property type="evidence" value="ECO:0007669"/>
    <property type="project" value="UniProtKB-KW"/>
</dbReference>
<dbReference type="PANTHER" id="PTHR30204">
    <property type="entry name" value="REDOX-CYCLING DRUG-SENSING TRANSCRIPTIONAL ACTIVATOR SOXR"/>
    <property type="match status" value="1"/>
</dbReference>
<dbReference type="GO" id="GO:0003700">
    <property type="term" value="F:DNA-binding transcription factor activity"/>
    <property type="evidence" value="ECO:0007669"/>
    <property type="project" value="InterPro"/>
</dbReference>
<reference evidence="3" key="1">
    <citation type="submission" date="2020-08" db="EMBL/GenBank/DDBJ databases">
        <title>Genome public.</title>
        <authorList>
            <person name="Liu C."/>
            <person name="Sun Q."/>
        </authorList>
    </citation>
    <scope>NUCLEOTIDE SEQUENCE</scope>
    <source>
        <strain evidence="3">BX22</strain>
    </source>
</reference>
<dbReference type="InterPro" id="IPR009061">
    <property type="entry name" value="DNA-bd_dom_put_sf"/>
</dbReference>
<evidence type="ECO:0000313" key="3">
    <source>
        <dbReference type="EMBL" id="MBC5635451.1"/>
    </source>
</evidence>
<comment type="caution">
    <text evidence="3">The sequence shown here is derived from an EMBL/GenBank/DDBJ whole genome shotgun (WGS) entry which is preliminary data.</text>
</comment>
<proteinExistence type="predicted"/>
<dbReference type="PANTHER" id="PTHR30204:SF97">
    <property type="entry name" value="MERR FAMILY REGULATORY PROTEIN"/>
    <property type="match status" value="1"/>
</dbReference>
<dbReference type="InterPro" id="IPR000551">
    <property type="entry name" value="MerR-type_HTH_dom"/>
</dbReference>
<dbReference type="SUPFAM" id="SSF46955">
    <property type="entry name" value="Putative DNA-binding domain"/>
    <property type="match status" value="1"/>
</dbReference>
<evidence type="ECO:0000256" key="1">
    <source>
        <dbReference type="ARBA" id="ARBA00023125"/>
    </source>
</evidence>
<dbReference type="InterPro" id="IPR011256">
    <property type="entry name" value="Reg_factor_effector_dom_sf"/>
</dbReference>
<name>A0A923RFH6_9BACI</name>
<feature type="domain" description="HTH merR-type" evidence="2">
    <location>
        <begin position="1"/>
        <end position="70"/>
    </location>
</feature>
<sequence length="252" mass="28778">MLSIQEFSKRSGIPKSTLRFYEEKGLLMPNRKEGNGYRVYQEEQIDLARLIVSLRLANVPISDIQTYLLATEPAQEQMKQSWIRLLNQQKALLDVQIKFLESNSSIKEFFLYERKRERVVWFLAEGHQGEFGAALLRGIEELNKYNVAVRNSYLQYASGTETVKAWIGFGIDNSSDISSSTLFEKEEMINEALCVATTFQGDFSNIGSVYRSLMKYVSDNGYISTGSLMEKYHGDNLKQVTMMIPVMKLGGE</sequence>